<dbReference type="GO" id="GO:0006355">
    <property type="term" value="P:regulation of DNA-templated transcription"/>
    <property type="evidence" value="ECO:0007669"/>
    <property type="project" value="InterPro"/>
</dbReference>
<dbReference type="Gene3D" id="1.10.1220.10">
    <property type="entry name" value="Met repressor-like"/>
    <property type="match status" value="1"/>
</dbReference>
<feature type="compositionally biased region" description="Low complexity" evidence="1">
    <location>
        <begin position="11"/>
        <end position="20"/>
    </location>
</feature>
<dbReference type="Proteomes" id="UP000550136">
    <property type="component" value="Unassembled WGS sequence"/>
</dbReference>
<sequence length="83" mass="8896">MTKKVTIGRRPTASAPPAAGADAWVGAGAEKLAEPPAADVKMKRLTIDIPESLHRTIKSQCAMRGTKIADEVRDLLVQKYEAP</sequence>
<dbReference type="AlphaFoldDB" id="A0A7Y2KTJ8"/>
<gene>
    <name evidence="2" type="ORF">HKX06_14645</name>
</gene>
<dbReference type="InterPro" id="IPR010985">
    <property type="entry name" value="Ribbon_hlx_hlx"/>
</dbReference>
<comment type="caution">
    <text evidence="2">The sequence shown here is derived from an EMBL/GenBank/DDBJ whole genome shotgun (WGS) entry which is preliminary data.</text>
</comment>
<name>A0A7Y2KTJ8_SPHPI</name>
<evidence type="ECO:0000256" key="1">
    <source>
        <dbReference type="SAM" id="MobiDB-lite"/>
    </source>
</evidence>
<feature type="region of interest" description="Disordered" evidence="1">
    <location>
        <begin position="1"/>
        <end position="20"/>
    </location>
</feature>
<evidence type="ECO:0000313" key="3">
    <source>
        <dbReference type="Proteomes" id="UP000550136"/>
    </source>
</evidence>
<dbReference type="InterPro" id="IPR013321">
    <property type="entry name" value="Arc_rbn_hlx_hlx"/>
</dbReference>
<evidence type="ECO:0000313" key="2">
    <source>
        <dbReference type="EMBL" id="NNG58606.1"/>
    </source>
</evidence>
<dbReference type="EMBL" id="JABEOU010000038">
    <property type="protein sequence ID" value="NNG58606.1"/>
    <property type="molecule type" value="Genomic_DNA"/>
</dbReference>
<dbReference type="RefSeq" id="WP_170170904.1">
    <property type="nucleotide sequence ID" value="NZ_JABEOU010000038.1"/>
</dbReference>
<reference evidence="2 3" key="1">
    <citation type="submission" date="2020-05" db="EMBL/GenBank/DDBJ databases">
        <title>Draft Genome Sequences of Sphingomonas sp. Isolated from the International Space Station.</title>
        <authorList>
            <person name="Bijlani S."/>
            <person name="Singh N.K."/>
            <person name="Mason C.E."/>
            <person name="Wang C.C."/>
            <person name="Venkateswaran K."/>
        </authorList>
    </citation>
    <scope>NUCLEOTIDE SEQUENCE [LARGE SCALE GENOMIC DNA]</scope>
    <source>
        <strain evidence="2 3">FKI-L5-BR-P1</strain>
    </source>
</reference>
<organism evidence="2 3">
    <name type="scientific">Sphingomonas paucimobilis</name>
    <name type="common">Pseudomonas paucimobilis</name>
    <dbReference type="NCBI Taxonomy" id="13689"/>
    <lineage>
        <taxon>Bacteria</taxon>
        <taxon>Pseudomonadati</taxon>
        <taxon>Pseudomonadota</taxon>
        <taxon>Alphaproteobacteria</taxon>
        <taxon>Sphingomonadales</taxon>
        <taxon>Sphingomonadaceae</taxon>
        <taxon>Sphingomonas</taxon>
    </lineage>
</organism>
<protein>
    <recommendedName>
        <fullName evidence="4">Plasmid segregation centromere-binding protein ParG</fullName>
    </recommendedName>
</protein>
<accession>A0A7Y2KTJ8</accession>
<dbReference type="InterPro" id="IPR015354">
    <property type="entry name" value="DNA_partition_ParG"/>
</dbReference>
<dbReference type="Pfam" id="PF09274">
    <property type="entry name" value="ParG"/>
    <property type="match status" value="1"/>
</dbReference>
<proteinExistence type="predicted"/>
<dbReference type="SUPFAM" id="SSF47598">
    <property type="entry name" value="Ribbon-helix-helix"/>
    <property type="match status" value="1"/>
</dbReference>
<evidence type="ECO:0008006" key="4">
    <source>
        <dbReference type="Google" id="ProtNLM"/>
    </source>
</evidence>